<dbReference type="InParanoid" id="A0A1X7VUZ5"/>
<proteinExistence type="predicted"/>
<name>A0A1X7VUZ5_AMPQE</name>
<feature type="compositionally biased region" description="Basic and acidic residues" evidence="1">
    <location>
        <begin position="64"/>
        <end position="74"/>
    </location>
</feature>
<dbReference type="AlphaFoldDB" id="A0A1X7VUZ5"/>
<evidence type="ECO:0000313" key="2">
    <source>
        <dbReference type="EnsemblMetazoa" id="Aqu2.1.43223_001"/>
    </source>
</evidence>
<accession>A0A1X7VUZ5</accession>
<reference evidence="2" key="1">
    <citation type="submission" date="2017-05" db="UniProtKB">
        <authorList>
            <consortium name="EnsemblMetazoa"/>
        </authorList>
    </citation>
    <scope>IDENTIFICATION</scope>
</reference>
<sequence length="265" mass="31467">VKSKARIAYKICKKYKLAYSMKFHVLNPGYILQKCKNWYNQNKNRNILKSTCYSKKNYTLNPDFKKEASRERYQRNPNLQKRKSKERYEQTPDPQRQKSSKRYYENRDAIISATKDKFLRFQLSDNKIDKLKIALNKENKRRLNKDYYERNYGQILYRLLSNYSLPAPNSEAKEYYFTKIKEALYYSYKIEDDLLPSSTKGVDFENTSYDSKCNAASSILLESVLKNRSHKVGVLIHAANSIRKLKLNSFSDFNEQCHTKNSELL</sequence>
<feature type="region of interest" description="Disordered" evidence="1">
    <location>
        <begin position="64"/>
        <end position="102"/>
    </location>
</feature>
<evidence type="ECO:0000256" key="1">
    <source>
        <dbReference type="SAM" id="MobiDB-lite"/>
    </source>
</evidence>
<protein>
    <submittedName>
        <fullName evidence="2">Uncharacterized protein</fullName>
    </submittedName>
</protein>
<organism evidence="2">
    <name type="scientific">Amphimedon queenslandica</name>
    <name type="common">Sponge</name>
    <dbReference type="NCBI Taxonomy" id="400682"/>
    <lineage>
        <taxon>Eukaryota</taxon>
        <taxon>Metazoa</taxon>
        <taxon>Porifera</taxon>
        <taxon>Demospongiae</taxon>
        <taxon>Heteroscleromorpha</taxon>
        <taxon>Haplosclerida</taxon>
        <taxon>Niphatidae</taxon>
        <taxon>Amphimedon</taxon>
    </lineage>
</organism>
<dbReference type="EnsemblMetazoa" id="Aqu2.1.43223_001">
    <property type="protein sequence ID" value="Aqu2.1.43223_001"/>
    <property type="gene ID" value="Aqu2.1.43223"/>
</dbReference>